<name>A0A6A3ISC9_9STRA</name>
<evidence type="ECO:0000313" key="2">
    <source>
        <dbReference type="EMBL" id="KAE8984970.1"/>
    </source>
</evidence>
<reference evidence="2 3" key="1">
    <citation type="submission" date="2018-09" db="EMBL/GenBank/DDBJ databases">
        <title>Genomic investigation of the strawberry pathogen Phytophthora fragariae indicates pathogenicity is determined by transcriptional variation in three key races.</title>
        <authorList>
            <person name="Adams T.M."/>
            <person name="Armitage A.D."/>
            <person name="Sobczyk M.K."/>
            <person name="Bates H.J."/>
            <person name="Dunwell J.M."/>
            <person name="Nellist C.F."/>
            <person name="Harrison R.J."/>
        </authorList>
    </citation>
    <scope>NUCLEOTIDE SEQUENCE [LARGE SCALE GENOMIC DNA]</scope>
    <source>
        <strain evidence="2 3">SCRP249</strain>
    </source>
</reference>
<accession>A0A6A3ISC9</accession>
<evidence type="ECO:0000259" key="1">
    <source>
        <dbReference type="Pfam" id="PF13843"/>
    </source>
</evidence>
<sequence length="386" mass="43804">MRLKVSISSYYVDASLFCSFDIPSPQAFIKRQLLLFAFFNSPSSKFTCFVRKEILLGGFVKRDALTLTSSDEEEKDEENVRDNLNHESCNDQLLRDATGGTQLRFNYVDPLDPNITGDTGDTALDTDGEGEEDSAEAFIGTINDADSELSDAESSEGDILQRELSRVTKVMDAADLERLHMQIQASSEVFDDDQLDQMKVDGWEVLPENVEAEIVDDPSVDKMYDGYCGSSQDISAASKSPLGLFYYFLLKVFWRNVATQTNLYWTQTLEARLDKAVEKESLVTHRTHRSRDALRRKLGKFQKISPHEVVQWIGLMIAHALSPRKRMEFKEGYVLGSRVATDEGMLPSYNRRNPTQTFMKDKPHRWGSKCVMTCCAETGYCKRYVC</sequence>
<evidence type="ECO:0000313" key="3">
    <source>
        <dbReference type="Proteomes" id="UP000429607"/>
    </source>
</evidence>
<dbReference type="PANTHER" id="PTHR46599">
    <property type="entry name" value="PIGGYBAC TRANSPOSABLE ELEMENT-DERIVED PROTEIN 4"/>
    <property type="match status" value="1"/>
</dbReference>
<comment type="caution">
    <text evidence="2">The sequence shown here is derived from an EMBL/GenBank/DDBJ whole genome shotgun (WGS) entry which is preliminary data.</text>
</comment>
<dbReference type="InterPro" id="IPR029526">
    <property type="entry name" value="PGBD"/>
</dbReference>
<gene>
    <name evidence="2" type="ORF">PR001_g23025</name>
</gene>
<dbReference type="PANTHER" id="PTHR46599:SF3">
    <property type="entry name" value="PIGGYBAC TRANSPOSABLE ELEMENT-DERIVED PROTEIN 4"/>
    <property type="match status" value="1"/>
</dbReference>
<feature type="domain" description="PiggyBac transposable element-derived protein" evidence="1">
    <location>
        <begin position="329"/>
        <end position="381"/>
    </location>
</feature>
<dbReference type="Proteomes" id="UP000429607">
    <property type="component" value="Unassembled WGS sequence"/>
</dbReference>
<organism evidence="2 3">
    <name type="scientific">Phytophthora rubi</name>
    <dbReference type="NCBI Taxonomy" id="129364"/>
    <lineage>
        <taxon>Eukaryota</taxon>
        <taxon>Sar</taxon>
        <taxon>Stramenopiles</taxon>
        <taxon>Oomycota</taxon>
        <taxon>Peronosporomycetes</taxon>
        <taxon>Peronosporales</taxon>
        <taxon>Peronosporaceae</taxon>
        <taxon>Phytophthora</taxon>
    </lineage>
</organism>
<dbReference type="EMBL" id="QXFV01002653">
    <property type="protein sequence ID" value="KAE8984970.1"/>
    <property type="molecule type" value="Genomic_DNA"/>
</dbReference>
<proteinExistence type="predicted"/>
<dbReference type="Pfam" id="PF13843">
    <property type="entry name" value="DDE_Tnp_1_7"/>
    <property type="match status" value="1"/>
</dbReference>
<protein>
    <recommendedName>
        <fullName evidence="1">PiggyBac transposable element-derived protein domain-containing protein</fullName>
    </recommendedName>
</protein>
<dbReference type="AlphaFoldDB" id="A0A6A3ISC9"/>